<dbReference type="PANTHER" id="PTHR12810:SF0">
    <property type="entry name" value="SMALL RIBOSOMAL SUBUNIT PROTEIN MS29"/>
    <property type="match status" value="1"/>
</dbReference>
<evidence type="ECO:0000256" key="4">
    <source>
        <dbReference type="ARBA" id="ARBA00022980"/>
    </source>
</evidence>
<comment type="subcellular location">
    <subcellularLocation>
        <location evidence="1">Mitochondrion</location>
    </subcellularLocation>
</comment>
<keyword evidence="9" id="KW-1185">Reference proteome</keyword>
<proteinExistence type="inferred from homology"/>
<protein>
    <recommendedName>
        <fullName evidence="7">Small ribosomal subunit protein mS29</fullName>
    </recommendedName>
</protein>
<organism evidence="8 9">
    <name type="scientific">Metschnikowia pulcherrima</name>
    <dbReference type="NCBI Taxonomy" id="27326"/>
    <lineage>
        <taxon>Eukaryota</taxon>
        <taxon>Fungi</taxon>
        <taxon>Dikarya</taxon>
        <taxon>Ascomycota</taxon>
        <taxon>Saccharomycotina</taxon>
        <taxon>Pichiomycetes</taxon>
        <taxon>Metschnikowiaceae</taxon>
        <taxon>Metschnikowia</taxon>
    </lineage>
</organism>
<keyword evidence="6" id="KW-0687">Ribonucleoprotein</keyword>
<gene>
    <name evidence="8" type="ORF">HF325_003778</name>
</gene>
<reference evidence="8" key="1">
    <citation type="submission" date="2020-10" db="EMBL/GenBank/DDBJ databases">
        <title>The Whole-Genome Sequence of Metschnikowia persimmonesis, a Novel Endophytic Yeast Species Isolated from Medicinal Plant Diospyros kaki Thumb.</title>
        <authorList>
            <person name="Rahmat E."/>
            <person name="Kang Y."/>
        </authorList>
    </citation>
    <scope>NUCLEOTIDE SEQUENCE</scope>
    <source>
        <strain evidence="8">KIOM G15050</strain>
    </source>
</reference>
<comment type="similarity">
    <text evidence="2">Belongs to the mitochondrion-specific ribosomal protein mS29 family.</text>
</comment>
<name>A0A8H7GQP1_9ASCO</name>
<evidence type="ECO:0000256" key="7">
    <source>
        <dbReference type="ARBA" id="ARBA00035140"/>
    </source>
</evidence>
<dbReference type="PANTHER" id="PTHR12810">
    <property type="entry name" value="MITOCHONDRIAL 28S RIBOSOMAL PROTEIN S29"/>
    <property type="match status" value="1"/>
</dbReference>
<keyword evidence="5" id="KW-0496">Mitochondrion</keyword>
<dbReference type="EMBL" id="JACBPP010000005">
    <property type="protein sequence ID" value="KAF8001277.1"/>
    <property type="molecule type" value="Genomic_DNA"/>
</dbReference>
<evidence type="ECO:0000256" key="6">
    <source>
        <dbReference type="ARBA" id="ARBA00023274"/>
    </source>
</evidence>
<dbReference type="Proteomes" id="UP000649328">
    <property type="component" value="Unassembled WGS sequence"/>
</dbReference>
<evidence type="ECO:0000256" key="5">
    <source>
        <dbReference type="ARBA" id="ARBA00023128"/>
    </source>
</evidence>
<dbReference type="OrthoDB" id="274828at2759"/>
<dbReference type="InterPro" id="IPR019368">
    <property type="entry name" value="Ribosomal_mS29"/>
</dbReference>
<dbReference type="GO" id="GO:0032543">
    <property type="term" value="P:mitochondrial translation"/>
    <property type="evidence" value="ECO:0007669"/>
    <property type="project" value="InterPro"/>
</dbReference>
<accession>A0A8H7GQP1</accession>
<evidence type="ECO:0000313" key="8">
    <source>
        <dbReference type="EMBL" id="KAF8001277.1"/>
    </source>
</evidence>
<dbReference type="PIRSF" id="PIRSF036996">
    <property type="entry name" value="RSM23"/>
    <property type="match status" value="1"/>
</dbReference>
<keyword evidence="4" id="KW-0689">Ribosomal protein</keyword>
<keyword evidence="3" id="KW-0809">Transit peptide</keyword>
<evidence type="ECO:0000313" key="9">
    <source>
        <dbReference type="Proteomes" id="UP000649328"/>
    </source>
</evidence>
<dbReference type="GO" id="GO:0005763">
    <property type="term" value="C:mitochondrial small ribosomal subunit"/>
    <property type="evidence" value="ECO:0007669"/>
    <property type="project" value="InterPro"/>
</dbReference>
<dbReference type="AlphaFoldDB" id="A0A8H7GQP1"/>
<comment type="caution">
    <text evidence="8">The sequence shown here is derived from an EMBL/GenBank/DDBJ whole genome shotgun (WGS) entry which is preliminary data.</text>
</comment>
<evidence type="ECO:0000256" key="2">
    <source>
        <dbReference type="ARBA" id="ARBA00009863"/>
    </source>
</evidence>
<dbReference type="InterPro" id="IPR017082">
    <property type="entry name" value="Ribosomal_mS29_fun"/>
</dbReference>
<dbReference type="Pfam" id="PF10236">
    <property type="entry name" value="DAP3"/>
    <property type="match status" value="1"/>
</dbReference>
<evidence type="ECO:0000256" key="3">
    <source>
        <dbReference type="ARBA" id="ARBA00022946"/>
    </source>
</evidence>
<evidence type="ECO:0000256" key="1">
    <source>
        <dbReference type="ARBA" id="ARBA00004173"/>
    </source>
</evidence>
<sequence>MLRSAVARAGAQRATFLRSFSRSAPVCAVAPPPKKQSKVTRKKEVKEKVKKGGMTHLKFGDAVRQLKYENLAADLTGLGLAELSASDLQSISSNVVVYNNHAEKTLKELGAFKKNQNHELFSRPVSMVTENTSKIHSEFIEKLAFESAQNRLCLLGEKGAGKSTLVAQTQALLLSHYKGDVVLLHVDQAEKVVDGSSDYFYNPSLKKFHQPMFTKRWIKKVRAANEAVFKKMPLTEDVSFVSKKEKHSLKKEKHTIYDFLTLNHEFGFYGPSNAFQFFVKQLQQHSSKFPVLVSIDNFNALIRDPHTAYFHTDMRPVTLGDLEFGSFISLLVSGDLSFAKGGVMLSESKDLGECKTLRAGLRLEQPNPYEPAEKCDLDFAKQMTKNGGVKTFQVENLTKDQARGLLLFLDKVGVLQIREYPTKEIYKSLEESAFAPGTTINVGEYVRCQDREAQFERILQLTYFASAGNPGRFLKINSLTF</sequence>
<dbReference type="GO" id="GO:0003735">
    <property type="term" value="F:structural constituent of ribosome"/>
    <property type="evidence" value="ECO:0007669"/>
    <property type="project" value="TreeGrafter"/>
</dbReference>